<protein>
    <submittedName>
        <fullName evidence="1">Uncharacterized protein</fullName>
    </submittedName>
</protein>
<sequence>QGNTRYSNQNVLQRTPEHREVAMLGNVAHYSHEEEIRKMADAAEKLLKSDEHACRERIKCIKKESELRRKIYEDRAAKKLSKHWLLQIVIMSGMRKCKRRREEERDEER</sequence>
<comment type="caution">
    <text evidence="1">The sequence shown here is derived from an EMBL/GenBank/DDBJ whole genome shotgun (WGS) entry which is preliminary data.</text>
</comment>
<evidence type="ECO:0000313" key="1">
    <source>
        <dbReference type="EMBL" id="GMT16039.1"/>
    </source>
</evidence>
<organism evidence="1 2">
    <name type="scientific">Pristionchus fissidentatus</name>
    <dbReference type="NCBI Taxonomy" id="1538716"/>
    <lineage>
        <taxon>Eukaryota</taxon>
        <taxon>Metazoa</taxon>
        <taxon>Ecdysozoa</taxon>
        <taxon>Nematoda</taxon>
        <taxon>Chromadorea</taxon>
        <taxon>Rhabditida</taxon>
        <taxon>Rhabditina</taxon>
        <taxon>Diplogasteromorpha</taxon>
        <taxon>Diplogasteroidea</taxon>
        <taxon>Neodiplogasteridae</taxon>
        <taxon>Pristionchus</taxon>
    </lineage>
</organism>
<gene>
    <name evidence="1" type="ORF">PFISCL1PPCAC_7336</name>
</gene>
<accession>A0AAV5V9C6</accession>
<dbReference type="AlphaFoldDB" id="A0AAV5V9C6"/>
<feature type="non-terminal residue" evidence="1">
    <location>
        <position position="1"/>
    </location>
</feature>
<dbReference type="Proteomes" id="UP001432322">
    <property type="component" value="Unassembled WGS sequence"/>
</dbReference>
<evidence type="ECO:0000313" key="2">
    <source>
        <dbReference type="Proteomes" id="UP001432322"/>
    </source>
</evidence>
<keyword evidence="2" id="KW-1185">Reference proteome</keyword>
<dbReference type="EMBL" id="BTSY01000002">
    <property type="protein sequence ID" value="GMT16039.1"/>
    <property type="molecule type" value="Genomic_DNA"/>
</dbReference>
<proteinExistence type="predicted"/>
<reference evidence="1" key="1">
    <citation type="submission" date="2023-10" db="EMBL/GenBank/DDBJ databases">
        <title>Genome assembly of Pristionchus species.</title>
        <authorList>
            <person name="Yoshida K."/>
            <person name="Sommer R.J."/>
        </authorList>
    </citation>
    <scope>NUCLEOTIDE SEQUENCE</scope>
    <source>
        <strain evidence="1">RS5133</strain>
    </source>
</reference>
<name>A0AAV5V9C6_9BILA</name>